<proteinExistence type="predicted"/>
<evidence type="ECO:0008006" key="5">
    <source>
        <dbReference type="Google" id="ProtNLM"/>
    </source>
</evidence>
<accession>A0A919W3A8</accession>
<keyword evidence="4" id="KW-1185">Reference proteome</keyword>
<evidence type="ECO:0000256" key="2">
    <source>
        <dbReference type="SAM" id="SignalP"/>
    </source>
</evidence>
<dbReference type="EMBL" id="BOQN01000026">
    <property type="protein sequence ID" value="GIM90335.1"/>
    <property type="molecule type" value="Genomic_DNA"/>
</dbReference>
<dbReference type="Proteomes" id="UP000677082">
    <property type="component" value="Unassembled WGS sequence"/>
</dbReference>
<gene>
    <name evidence="3" type="ORF">Ato02nite_021280</name>
</gene>
<evidence type="ECO:0000256" key="1">
    <source>
        <dbReference type="SAM" id="MobiDB-lite"/>
    </source>
</evidence>
<evidence type="ECO:0000313" key="3">
    <source>
        <dbReference type="EMBL" id="GIM90335.1"/>
    </source>
</evidence>
<protein>
    <recommendedName>
        <fullName evidence="5">Secreted protein</fullName>
    </recommendedName>
</protein>
<dbReference type="AlphaFoldDB" id="A0A919W3A8"/>
<keyword evidence="2" id="KW-0732">Signal</keyword>
<feature type="chain" id="PRO_5039511206" description="Secreted protein" evidence="2">
    <location>
        <begin position="23"/>
        <end position="159"/>
    </location>
</feature>
<organism evidence="3 4">
    <name type="scientific">Paractinoplanes toevensis</name>
    <dbReference type="NCBI Taxonomy" id="571911"/>
    <lineage>
        <taxon>Bacteria</taxon>
        <taxon>Bacillati</taxon>
        <taxon>Actinomycetota</taxon>
        <taxon>Actinomycetes</taxon>
        <taxon>Micromonosporales</taxon>
        <taxon>Micromonosporaceae</taxon>
        <taxon>Paractinoplanes</taxon>
    </lineage>
</organism>
<feature type="signal peptide" evidence="2">
    <location>
        <begin position="1"/>
        <end position="22"/>
    </location>
</feature>
<feature type="compositionally biased region" description="Basic and acidic residues" evidence="1">
    <location>
        <begin position="142"/>
        <end position="152"/>
    </location>
</feature>
<dbReference type="RefSeq" id="WP_213006268.1">
    <property type="nucleotide sequence ID" value="NZ_BOQN01000026.1"/>
</dbReference>
<evidence type="ECO:0000313" key="4">
    <source>
        <dbReference type="Proteomes" id="UP000677082"/>
    </source>
</evidence>
<comment type="caution">
    <text evidence="3">The sequence shown here is derived from an EMBL/GenBank/DDBJ whole genome shotgun (WGS) entry which is preliminary data.</text>
</comment>
<name>A0A919W3A8_9ACTN</name>
<sequence>MRFPVLCAALIVLCTAGCGSSATPDPAASEDRQTQAVKYSQCMRENGVPSFPDPVDGRIQLRIEPGSDLDPEGEPFKKAQQACKDLEPAGLGNAGQNGEQQGRVLKWVACMRQNGVPNMPDPQADGKMLVGPDTGVDPESPAYKDAETKCRDLAPGGLG</sequence>
<feature type="region of interest" description="Disordered" evidence="1">
    <location>
        <begin position="116"/>
        <end position="159"/>
    </location>
</feature>
<reference evidence="3 4" key="1">
    <citation type="submission" date="2021-03" db="EMBL/GenBank/DDBJ databases">
        <title>Whole genome shotgun sequence of Actinoplanes toevensis NBRC 105298.</title>
        <authorList>
            <person name="Komaki H."/>
            <person name="Tamura T."/>
        </authorList>
    </citation>
    <scope>NUCLEOTIDE SEQUENCE [LARGE SCALE GENOMIC DNA]</scope>
    <source>
        <strain evidence="3 4">NBRC 105298</strain>
    </source>
</reference>